<sequence length="216" mass="25100">MMILPLITTYRTSFHWEIYQVLMFLFMFGQYRNGFLIFIMAFSIIFYRKGRTIVNGLMFLGISFISFIILRRKFSANISLLVILVGVSSPLVILALTTSQTELVTLFIAISITYLWIDWKKGNFFASIPVFAFAVAIKPSNAVIFYSSIFDVLFFRYLRQSGLKEIFMLKNLCVIVFSVFLAFYPYFFAYYHAGNPFFPLFNSLFAAPFYPASVFF</sequence>
<feature type="transmembrane region" description="Helical" evidence="1">
    <location>
        <begin position="76"/>
        <end position="96"/>
    </location>
</feature>
<organism evidence="2">
    <name type="scientific">Vibrio cholerae</name>
    <dbReference type="NCBI Taxonomy" id="666"/>
    <lineage>
        <taxon>Bacteria</taxon>
        <taxon>Pseudomonadati</taxon>
        <taxon>Pseudomonadota</taxon>
        <taxon>Gammaproteobacteria</taxon>
        <taxon>Vibrionales</taxon>
        <taxon>Vibrionaceae</taxon>
        <taxon>Vibrio</taxon>
    </lineage>
</organism>
<proteinExistence type="predicted"/>
<protein>
    <submittedName>
        <fullName evidence="2">Uncharacterized protein</fullName>
    </submittedName>
</protein>
<dbReference type="AlphaFoldDB" id="Q06BB4"/>
<evidence type="ECO:0000256" key="1">
    <source>
        <dbReference type="SAM" id="Phobius"/>
    </source>
</evidence>
<feature type="transmembrane region" description="Helical" evidence="1">
    <location>
        <begin position="131"/>
        <end position="155"/>
    </location>
</feature>
<dbReference type="EMBL" id="DQ915177">
    <property type="protein sequence ID" value="ABI85340.1"/>
    <property type="molecule type" value="Genomic_DNA"/>
</dbReference>
<keyword evidence="1" id="KW-0812">Transmembrane</keyword>
<feature type="transmembrane region" description="Helical" evidence="1">
    <location>
        <begin position="20"/>
        <end position="46"/>
    </location>
</feature>
<evidence type="ECO:0000313" key="2">
    <source>
        <dbReference type="EMBL" id="ABI85340.1"/>
    </source>
</evidence>
<feature type="transmembrane region" description="Helical" evidence="1">
    <location>
        <begin position="167"/>
        <end position="191"/>
    </location>
</feature>
<keyword evidence="1" id="KW-0472">Membrane</keyword>
<reference evidence="2" key="1">
    <citation type="journal article" date="2007" name="BMC Microbiol.">
        <title>The capsule polysaccharide structure and biogenesis for non-O1 Vibrio cholerae NRT36S: genes are embedded in the LPS region.</title>
        <authorList>
            <person name="Chen Y."/>
            <person name="Bystricky P."/>
            <person name="Adeyeye J."/>
            <person name="Panigrahi P."/>
            <person name="Ali A."/>
            <person name="Johnson J.A."/>
            <person name="Bush C.A."/>
            <person name="Morris J.G.Jr."/>
            <person name="Stine O.C."/>
        </authorList>
    </citation>
    <scope>NUCLEOTIDE SEQUENCE</scope>
    <source>
        <strain evidence="2">NRT36S</strain>
    </source>
</reference>
<keyword evidence="1" id="KW-1133">Transmembrane helix</keyword>
<accession>Q06BB4</accession>
<feature type="transmembrane region" description="Helical" evidence="1">
    <location>
        <begin position="103"/>
        <end position="119"/>
    </location>
</feature>
<name>Q06BB4_VIBCL</name>
<feature type="transmembrane region" description="Helical" evidence="1">
    <location>
        <begin position="53"/>
        <end position="70"/>
    </location>
</feature>